<evidence type="ECO:0000313" key="3">
    <source>
        <dbReference type="Proteomes" id="UP000756132"/>
    </source>
</evidence>
<dbReference type="Pfam" id="PF13649">
    <property type="entry name" value="Methyltransf_25"/>
    <property type="match status" value="1"/>
</dbReference>
<organism evidence="2 3">
    <name type="scientific">Passalora fulva</name>
    <name type="common">Tomato leaf mold</name>
    <name type="synonym">Cladosporium fulvum</name>
    <dbReference type="NCBI Taxonomy" id="5499"/>
    <lineage>
        <taxon>Eukaryota</taxon>
        <taxon>Fungi</taxon>
        <taxon>Dikarya</taxon>
        <taxon>Ascomycota</taxon>
        <taxon>Pezizomycotina</taxon>
        <taxon>Dothideomycetes</taxon>
        <taxon>Dothideomycetidae</taxon>
        <taxon>Mycosphaerellales</taxon>
        <taxon>Mycosphaerellaceae</taxon>
        <taxon>Fulvia</taxon>
    </lineage>
</organism>
<dbReference type="Proteomes" id="UP000756132">
    <property type="component" value="Chromosome 11"/>
</dbReference>
<dbReference type="SUPFAM" id="SSF53335">
    <property type="entry name" value="S-adenosyl-L-methionine-dependent methyltransferases"/>
    <property type="match status" value="1"/>
</dbReference>
<accession>A0A9Q8PKM3</accession>
<proteinExistence type="predicted"/>
<protein>
    <recommendedName>
        <fullName evidence="1">Methyltransferase domain-containing protein</fullName>
    </recommendedName>
</protein>
<reference evidence="2" key="2">
    <citation type="journal article" date="2022" name="Microb. Genom.">
        <title>A chromosome-scale genome assembly of the tomato pathogen Cladosporium fulvum reveals a compartmentalized genome architecture and the presence of a dispensable chromosome.</title>
        <authorList>
            <person name="Zaccaron A.Z."/>
            <person name="Chen L.H."/>
            <person name="Samaras A."/>
            <person name="Stergiopoulos I."/>
        </authorList>
    </citation>
    <scope>NUCLEOTIDE SEQUENCE</scope>
    <source>
        <strain evidence="2">Race5_Kim</strain>
    </source>
</reference>
<dbReference type="EMBL" id="CP090173">
    <property type="protein sequence ID" value="UJO24124.1"/>
    <property type="molecule type" value="Genomic_DNA"/>
</dbReference>
<sequence length="428" mass="48253">METLVARQLADSRIMTSTLKMQSVSSTSINIPQQIPIHRTISARSTSEQSEKELLSNPFELRDGRRYLRSVPYPLPCDLAELQRQSLRTLLMVTLFGGPLCSPRWRNNEVPKKVLEIGCGSGYWSAICHDRFAERGATDVEFVGLDVAPLAPDHRKQGVNWKFVQHDIRRLPYPFEDEQFDLVMVKDMSLSMPLNPRSERILVDAIRMMKKGGTIEVWDSDHVLRSMLPDVAPPPSRTGEEQEVAEDTGSFALPPGHPFTPAQNKYVQKANQWITEALDRRKLHPTPCVRLAEMLSQESGLEDVKQRRVAIPLSELRWEKKAAQEKRISNGHDSLMSTGSREKGVRGPLTPDQAALRHTALMTVLQMIESMEPMLKEVSGKTSEEWATWWSGMMTELLDPSKAALAGECLEIGAWWATKGAVEDEDDD</sequence>
<feature type="domain" description="Methyltransferase" evidence="1">
    <location>
        <begin position="114"/>
        <end position="213"/>
    </location>
</feature>
<dbReference type="OrthoDB" id="2013972at2759"/>
<dbReference type="InterPro" id="IPR029063">
    <property type="entry name" value="SAM-dependent_MTases_sf"/>
</dbReference>
<gene>
    <name evidence="2" type="ORF">CLAFUR5_13151</name>
</gene>
<dbReference type="OMA" id="WETDHII"/>
<keyword evidence="3" id="KW-1185">Reference proteome</keyword>
<name>A0A9Q8PKM3_PASFU</name>
<dbReference type="KEGG" id="ffu:CLAFUR5_13151"/>
<reference evidence="2" key="1">
    <citation type="submission" date="2021-12" db="EMBL/GenBank/DDBJ databases">
        <authorList>
            <person name="Zaccaron A."/>
            <person name="Stergiopoulos I."/>
        </authorList>
    </citation>
    <scope>NUCLEOTIDE SEQUENCE</scope>
    <source>
        <strain evidence="2">Race5_Kim</strain>
    </source>
</reference>
<dbReference type="PANTHER" id="PTHR43591">
    <property type="entry name" value="METHYLTRANSFERASE"/>
    <property type="match status" value="1"/>
</dbReference>
<dbReference type="GeneID" id="71993029"/>
<evidence type="ECO:0000259" key="1">
    <source>
        <dbReference type="Pfam" id="PF13649"/>
    </source>
</evidence>
<dbReference type="PANTHER" id="PTHR43591:SF50">
    <property type="entry name" value="METHYLTRANSFERASE DOMAIN-CONTAINING PROTEIN-RELATED"/>
    <property type="match status" value="1"/>
</dbReference>
<dbReference type="RefSeq" id="XP_047768490.1">
    <property type="nucleotide sequence ID" value="XM_047912299.1"/>
</dbReference>
<dbReference type="AlphaFoldDB" id="A0A9Q8PKM3"/>
<evidence type="ECO:0000313" key="2">
    <source>
        <dbReference type="EMBL" id="UJO24124.1"/>
    </source>
</evidence>
<dbReference type="Gene3D" id="3.40.50.150">
    <property type="entry name" value="Vaccinia Virus protein VP39"/>
    <property type="match status" value="1"/>
</dbReference>
<dbReference type="InterPro" id="IPR041698">
    <property type="entry name" value="Methyltransf_25"/>
</dbReference>
<dbReference type="CDD" id="cd02440">
    <property type="entry name" value="AdoMet_MTases"/>
    <property type="match status" value="1"/>
</dbReference>